<reference evidence="1 2" key="2">
    <citation type="submission" date="2007-04" db="EMBL/GenBank/DDBJ databases">
        <title>Draft genome sequence of Eubacterium ventriosum (ATCC 27560).</title>
        <authorList>
            <person name="Sudarsanam P."/>
            <person name="Ley R."/>
            <person name="Guruge J."/>
            <person name="Turnbaugh P.J."/>
            <person name="Mahowald M."/>
            <person name="Liep D."/>
            <person name="Gordon J."/>
        </authorList>
    </citation>
    <scope>NUCLEOTIDE SEQUENCE [LARGE SCALE GENOMIC DNA]</scope>
    <source>
        <strain evidence="1 2">ATCC 27560</strain>
    </source>
</reference>
<evidence type="ECO:0000313" key="1">
    <source>
        <dbReference type="EMBL" id="EDM51566.1"/>
    </source>
</evidence>
<gene>
    <name evidence="1" type="ORF">EUBVEN_01131</name>
</gene>
<sequence length="31" mass="3631">MIVKSLKQQPQHIRIIGKFPNYLKGEIQIIP</sequence>
<dbReference type="EMBL" id="AAVL02000032">
    <property type="protein sequence ID" value="EDM51566.1"/>
    <property type="molecule type" value="Genomic_DNA"/>
</dbReference>
<evidence type="ECO:0000313" key="2">
    <source>
        <dbReference type="Proteomes" id="UP000006000"/>
    </source>
</evidence>
<name>A5Z5Z9_9FIRM</name>
<organism evidence="1 2">
    <name type="scientific">Eubacterium ventriosum ATCC 27560</name>
    <dbReference type="NCBI Taxonomy" id="411463"/>
    <lineage>
        <taxon>Bacteria</taxon>
        <taxon>Bacillati</taxon>
        <taxon>Bacillota</taxon>
        <taxon>Clostridia</taxon>
        <taxon>Eubacteriales</taxon>
        <taxon>Eubacteriaceae</taxon>
        <taxon>Eubacterium</taxon>
    </lineage>
</organism>
<accession>A5Z5Z9</accession>
<reference evidence="1 2" key="1">
    <citation type="submission" date="2007-03" db="EMBL/GenBank/DDBJ databases">
        <authorList>
            <person name="Fulton L."/>
            <person name="Clifton S."/>
            <person name="Fulton B."/>
            <person name="Xu J."/>
            <person name="Minx P."/>
            <person name="Pepin K.H."/>
            <person name="Johnson M."/>
            <person name="Thiruvilangam P."/>
            <person name="Bhonagiri V."/>
            <person name="Nash W.E."/>
            <person name="Mardis E.R."/>
            <person name="Wilson R.K."/>
        </authorList>
    </citation>
    <scope>NUCLEOTIDE SEQUENCE [LARGE SCALE GENOMIC DNA]</scope>
    <source>
        <strain evidence="1 2">ATCC 27560</strain>
    </source>
</reference>
<proteinExistence type="predicted"/>
<protein>
    <submittedName>
        <fullName evidence="1">Uncharacterized protein</fullName>
    </submittedName>
</protein>
<dbReference type="Proteomes" id="UP000006000">
    <property type="component" value="Unassembled WGS sequence"/>
</dbReference>
<dbReference type="AlphaFoldDB" id="A5Z5Z9"/>
<comment type="caution">
    <text evidence="1">The sequence shown here is derived from an EMBL/GenBank/DDBJ whole genome shotgun (WGS) entry which is preliminary data.</text>
</comment>
<dbReference type="HOGENOM" id="CLU_3396600_0_0_9"/>